<keyword evidence="3" id="KW-1185">Reference proteome</keyword>
<dbReference type="EMBL" id="MLFU01000015">
    <property type="protein sequence ID" value="KAK1501679.1"/>
    <property type="molecule type" value="Genomic_DNA"/>
</dbReference>
<protein>
    <submittedName>
        <fullName evidence="2">Uncharacterized protein</fullName>
    </submittedName>
</protein>
<evidence type="ECO:0000256" key="1">
    <source>
        <dbReference type="SAM" id="MobiDB-lite"/>
    </source>
</evidence>
<proteinExistence type="predicted"/>
<feature type="region of interest" description="Disordered" evidence="1">
    <location>
        <begin position="177"/>
        <end position="200"/>
    </location>
</feature>
<evidence type="ECO:0000313" key="2">
    <source>
        <dbReference type="EMBL" id="KAK1501679.1"/>
    </source>
</evidence>
<accession>A0ABQ9RDX5</accession>
<dbReference type="Proteomes" id="UP001227543">
    <property type="component" value="Unassembled WGS sequence"/>
</dbReference>
<organism evidence="2 3">
    <name type="scientific">Colletotrichum tamarilloi</name>
    <dbReference type="NCBI Taxonomy" id="1209934"/>
    <lineage>
        <taxon>Eukaryota</taxon>
        <taxon>Fungi</taxon>
        <taxon>Dikarya</taxon>
        <taxon>Ascomycota</taxon>
        <taxon>Pezizomycotina</taxon>
        <taxon>Sordariomycetes</taxon>
        <taxon>Hypocreomycetidae</taxon>
        <taxon>Glomerellales</taxon>
        <taxon>Glomerellaceae</taxon>
        <taxon>Colletotrichum</taxon>
        <taxon>Colletotrichum acutatum species complex</taxon>
    </lineage>
</organism>
<dbReference type="RefSeq" id="XP_060383602.1">
    <property type="nucleotide sequence ID" value="XM_060521933.1"/>
</dbReference>
<gene>
    <name evidence="2" type="ORF">CTAM01_05903</name>
</gene>
<evidence type="ECO:0000313" key="3">
    <source>
        <dbReference type="Proteomes" id="UP001227543"/>
    </source>
</evidence>
<name>A0ABQ9RDX5_9PEZI</name>
<comment type="caution">
    <text evidence="2">The sequence shown here is derived from an EMBL/GenBank/DDBJ whole genome shotgun (WGS) entry which is preliminary data.</text>
</comment>
<dbReference type="GeneID" id="85406171"/>
<reference evidence="2 3" key="1">
    <citation type="submission" date="2016-10" db="EMBL/GenBank/DDBJ databases">
        <title>The genome sequence of Colletotrichum fioriniae PJ7.</title>
        <authorList>
            <person name="Baroncelli R."/>
        </authorList>
    </citation>
    <scope>NUCLEOTIDE SEQUENCE [LARGE SCALE GENOMIC DNA]</scope>
    <source>
        <strain evidence="2 3">Tom-12</strain>
    </source>
</reference>
<sequence>MQICQRLATLPRLQNQPARKKNMCLPNRARRCQLRPSFRRTVLVPLTGQNPDRSWRKICSACLLSSYLPAARLSWSSRKSCGEDLQKERILKTDSIVTVSLVNVERECQPRQNLRIRVPENVPRLRLFGCSYGKERGREKKTGFGRQHGILLRQAKVGSNAVCGEAGTPKTCSMSALARGKVSKSSNRPRCLPRTQPHVP</sequence>